<dbReference type="GO" id="GO:0005524">
    <property type="term" value="F:ATP binding"/>
    <property type="evidence" value="ECO:0007669"/>
    <property type="project" value="UniProtKB-KW"/>
</dbReference>
<comment type="subcellular location">
    <subcellularLocation>
        <location evidence="1">Cell membrane</location>
        <topology evidence="1">Peripheral membrane protein</topology>
    </subcellularLocation>
</comment>
<evidence type="ECO:0000259" key="8">
    <source>
        <dbReference type="PROSITE" id="PS50893"/>
    </source>
</evidence>
<dbReference type="PROSITE" id="PS00211">
    <property type="entry name" value="ABC_TRANSPORTER_1"/>
    <property type="match status" value="1"/>
</dbReference>
<organism evidence="9 10">
    <name type="scientific">Staphylococcus pseudintermedius</name>
    <dbReference type="NCBI Taxonomy" id="283734"/>
    <lineage>
        <taxon>Bacteria</taxon>
        <taxon>Bacillati</taxon>
        <taxon>Bacillota</taxon>
        <taxon>Bacilli</taxon>
        <taxon>Bacillales</taxon>
        <taxon>Staphylococcaceae</taxon>
        <taxon>Staphylococcus</taxon>
        <taxon>Staphylococcus intermedius group</taxon>
    </lineage>
</organism>
<dbReference type="RefSeq" id="WP_200361004.1">
    <property type="nucleotide sequence ID" value="NZ_CP066884.1"/>
</dbReference>
<gene>
    <name evidence="9" type="ORF">JGZ15_01790</name>
</gene>
<keyword evidence="5" id="KW-0547">Nucleotide-binding</keyword>
<dbReference type="Pfam" id="PF08352">
    <property type="entry name" value="oligo_HPY"/>
    <property type="match status" value="1"/>
</dbReference>
<dbReference type="PANTHER" id="PTHR43297">
    <property type="entry name" value="OLIGOPEPTIDE TRANSPORT ATP-BINDING PROTEIN APPD"/>
    <property type="match status" value="1"/>
</dbReference>
<dbReference type="PANTHER" id="PTHR43297:SF2">
    <property type="entry name" value="DIPEPTIDE TRANSPORT ATP-BINDING PROTEIN DPPD"/>
    <property type="match status" value="1"/>
</dbReference>
<keyword evidence="3" id="KW-0813">Transport</keyword>
<proteinExistence type="inferred from homology"/>
<evidence type="ECO:0000313" key="10">
    <source>
        <dbReference type="Proteomes" id="UP000595859"/>
    </source>
</evidence>
<dbReference type="GO" id="GO:0016887">
    <property type="term" value="F:ATP hydrolysis activity"/>
    <property type="evidence" value="ECO:0007669"/>
    <property type="project" value="InterPro"/>
</dbReference>
<dbReference type="CDD" id="cd03257">
    <property type="entry name" value="ABC_NikE_OppD_transporters"/>
    <property type="match status" value="1"/>
</dbReference>
<dbReference type="SUPFAM" id="SSF52540">
    <property type="entry name" value="P-loop containing nucleoside triphosphate hydrolases"/>
    <property type="match status" value="1"/>
</dbReference>
<name>A0A7T7NYN4_STAPS</name>
<keyword evidence="4" id="KW-1003">Cell membrane</keyword>
<dbReference type="FunFam" id="3.40.50.300:FF:000016">
    <property type="entry name" value="Oligopeptide ABC transporter ATP-binding component"/>
    <property type="match status" value="1"/>
</dbReference>
<keyword evidence="7" id="KW-0472">Membrane</keyword>
<dbReference type="InterPro" id="IPR017871">
    <property type="entry name" value="ABC_transporter-like_CS"/>
</dbReference>
<dbReference type="GO" id="GO:0005886">
    <property type="term" value="C:plasma membrane"/>
    <property type="evidence" value="ECO:0007669"/>
    <property type="project" value="UniProtKB-SubCell"/>
</dbReference>
<evidence type="ECO:0000256" key="3">
    <source>
        <dbReference type="ARBA" id="ARBA00022448"/>
    </source>
</evidence>
<protein>
    <submittedName>
        <fullName evidence="9">ABC transporter ATP-binding protein</fullName>
    </submittedName>
</protein>
<dbReference type="InterPro" id="IPR027417">
    <property type="entry name" value="P-loop_NTPase"/>
</dbReference>
<evidence type="ECO:0000256" key="6">
    <source>
        <dbReference type="ARBA" id="ARBA00022840"/>
    </source>
</evidence>
<reference evidence="9 10" key="1">
    <citation type="submission" date="2020-12" db="EMBL/GenBank/DDBJ databases">
        <title>Whole genome sequencing and de novo assembly of Staphylococcus pseudintermedius: a novel pangenome approach to unravel pathogenesis of canine pyoderma.</title>
        <authorList>
            <person name="Ferrer L."/>
            <person name="Perez D."/>
            <person name="Fonticoba R."/>
            <person name="Vines J."/>
            <person name="Fabregas N."/>
            <person name="Madronero S."/>
            <person name="Meroni G."/>
            <person name="Martino P."/>
            <person name="Martinez S."/>
            <person name="Cusco A."/>
            <person name="Migura L."/>
            <person name="Francino O."/>
        </authorList>
    </citation>
    <scope>NUCLEOTIDE SEQUENCE [LARGE SCALE GENOMIC DNA]</scope>
    <source>
        <strain evidence="9 10">HSP080</strain>
    </source>
</reference>
<keyword evidence="6 9" id="KW-0067">ATP-binding</keyword>
<dbReference type="InterPro" id="IPR050388">
    <property type="entry name" value="ABC_Ni/Peptide_Import"/>
</dbReference>
<evidence type="ECO:0000313" key="9">
    <source>
        <dbReference type="EMBL" id="QQM98433.1"/>
    </source>
</evidence>
<dbReference type="InterPro" id="IPR003439">
    <property type="entry name" value="ABC_transporter-like_ATP-bd"/>
</dbReference>
<sequence>MKMGQLLEINNLTTTFDIEGQPYATISNIDLTVNKGEVMGIVGESGSGKSVLSLSILKLLPEKISNIASGEVIYEGKRIDQYDVEQMNQMRGKEIAMIFQEPMTSLNPVFTIGNQLMEMLMLHLKLSKSEAKAKVISLLKQVGIPRAEKVVDEYPHQLSGGMRQRVMIAMAISCSPQLLIADEPTTALDVTVQAQILDLLKRIQEDTQMSVIFISHDLGVISEICDRVAVMYAGEVVETASVEDIFSQPMHPYTQLLLKAIPRLDVKQEKLETIRGSVPSLDESPKVGCRFANRCPHAMAICTLKDIEPYQFEREHQVKCHLYTQDTALKEANES</sequence>
<dbReference type="PROSITE" id="PS50893">
    <property type="entry name" value="ABC_TRANSPORTER_2"/>
    <property type="match status" value="1"/>
</dbReference>
<dbReference type="Proteomes" id="UP000595859">
    <property type="component" value="Chromosome"/>
</dbReference>
<accession>A0A7T7NYN4</accession>
<evidence type="ECO:0000256" key="2">
    <source>
        <dbReference type="ARBA" id="ARBA00005417"/>
    </source>
</evidence>
<dbReference type="EMBL" id="CP066884">
    <property type="protein sequence ID" value="QQM98433.1"/>
    <property type="molecule type" value="Genomic_DNA"/>
</dbReference>
<dbReference type="InterPro" id="IPR013563">
    <property type="entry name" value="Oligopep_ABC_C"/>
</dbReference>
<dbReference type="GO" id="GO:0015833">
    <property type="term" value="P:peptide transport"/>
    <property type="evidence" value="ECO:0007669"/>
    <property type="project" value="InterPro"/>
</dbReference>
<dbReference type="SMART" id="SM00382">
    <property type="entry name" value="AAA"/>
    <property type="match status" value="1"/>
</dbReference>
<dbReference type="Gene3D" id="3.40.50.300">
    <property type="entry name" value="P-loop containing nucleotide triphosphate hydrolases"/>
    <property type="match status" value="1"/>
</dbReference>
<evidence type="ECO:0000256" key="7">
    <source>
        <dbReference type="ARBA" id="ARBA00023136"/>
    </source>
</evidence>
<evidence type="ECO:0000256" key="5">
    <source>
        <dbReference type="ARBA" id="ARBA00022741"/>
    </source>
</evidence>
<comment type="similarity">
    <text evidence="2">Belongs to the ABC transporter superfamily.</text>
</comment>
<dbReference type="Pfam" id="PF00005">
    <property type="entry name" value="ABC_tran"/>
    <property type="match status" value="1"/>
</dbReference>
<dbReference type="NCBIfam" id="TIGR01727">
    <property type="entry name" value="oligo_HPY"/>
    <property type="match status" value="1"/>
</dbReference>
<feature type="domain" description="ABC transporter" evidence="8">
    <location>
        <begin position="7"/>
        <end position="258"/>
    </location>
</feature>
<evidence type="ECO:0000256" key="4">
    <source>
        <dbReference type="ARBA" id="ARBA00022475"/>
    </source>
</evidence>
<dbReference type="AlphaFoldDB" id="A0A7T7NYN4"/>
<evidence type="ECO:0000256" key="1">
    <source>
        <dbReference type="ARBA" id="ARBA00004202"/>
    </source>
</evidence>
<dbReference type="InterPro" id="IPR003593">
    <property type="entry name" value="AAA+_ATPase"/>
</dbReference>